<accession>A0A7W3ZMS9</accession>
<evidence type="ECO:0000256" key="6">
    <source>
        <dbReference type="RuleBase" id="RU000553"/>
    </source>
</evidence>
<dbReference type="Gene3D" id="3.30.70.100">
    <property type="match status" value="1"/>
</dbReference>
<proteinExistence type="inferred from homology"/>
<reference evidence="12 13" key="1">
    <citation type="submission" date="2020-05" db="EMBL/GenBank/DDBJ databases">
        <title>Classification of alakaliphilic streptomycetes isolated from an alkaline soil next to Lonar Crater, India and a proposal for the recognition of Streptomyces alkaliterrae sp. nov.</title>
        <authorList>
            <person name="Golinska P."/>
        </authorList>
    </citation>
    <scope>NUCLEOTIDE SEQUENCE [LARGE SCALE GENOMIC DNA]</scope>
    <source>
        <strain evidence="13">OF3</strain>
        <strain evidence="12">OF8</strain>
    </source>
</reference>
<dbReference type="PANTHER" id="PTHR47268">
    <property type="entry name" value="ACYLPHOSPHATASE"/>
    <property type="match status" value="1"/>
</dbReference>
<feature type="active site" evidence="5">
    <location>
        <position position="18"/>
    </location>
</feature>
<evidence type="ECO:0000256" key="3">
    <source>
        <dbReference type="ARBA" id="ARBA00015991"/>
    </source>
</evidence>
<feature type="region of interest" description="Disordered" evidence="8">
    <location>
        <begin position="70"/>
        <end position="91"/>
    </location>
</feature>
<dbReference type="Proteomes" id="UP000525686">
    <property type="component" value="Unassembled WGS sequence"/>
</dbReference>
<dbReference type="InterPro" id="IPR020456">
    <property type="entry name" value="Acylphosphatase"/>
</dbReference>
<dbReference type="SUPFAM" id="SSF54975">
    <property type="entry name" value="Acylphosphatase/BLUF domain-like"/>
    <property type="match status" value="1"/>
</dbReference>
<dbReference type="PRINTS" id="PR00112">
    <property type="entry name" value="ACYLPHPHTASE"/>
</dbReference>
<dbReference type="InterPro" id="IPR017968">
    <property type="entry name" value="Acylphosphatase_CS"/>
</dbReference>
<evidence type="ECO:0000256" key="7">
    <source>
        <dbReference type="RuleBase" id="RU004168"/>
    </source>
</evidence>
<dbReference type="RefSeq" id="WP_181354169.1">
    <property type="nucleotide sequence ID" value="NZ_JABJWZ010000073.1"/>
</dbReference>
<organism evidence="10 13">
    <name type="scientific">Streptomyces alkaliterrae</name>
    <dbReference type="NCBI Taxonomy" id="2213162"/>
    <lineage>
        <taxon>Bacteria</taxon>
        <taxon>Bacillati</taxon>
        <taxon>Actinomycetota</taxon>
        <taxon>Actinomycetes</taxon>
        <taxon>Kitasatosporales</taxon>
        <taxon>Streptomycetaceae</taxon>
        <taxon>Streptomyces</taxon>
    </lineage>
</organism>
<evidence type="ECO:0000313" key="13">
    <source>
        <dbReference type="Proteomes" id="UP000525686"/>
    </source>
</evidence>
<dbReference type="EMBL" id="JABJXA010000085">
    <property type="protein sequence ID" value="MBB1260211.1"/>
    <property type="molecule type" value="Genomic_DNA"/>
</dbReference>
<evidence type="ECO:0000256" key="1">
    <source>
        <dbReference type="ARBA" id="ARBA00005614"/>
    </source>
</evidence>
<evidence type="ECO:0000256" key="4">
    <source>
        <dbReference type="ARBA" id="ARBA00047645"/>
    </source>
</evidence>
<dbReference type="EC" id="3.6.1.7" evidence="2 5"/>
<evidence type="ECO:0000313" key="11">
    <source>
        <dbReference type="EMBL" id="MBB1260211.1"/>
    </source>
</evidence>
<evidence type="ECO:0000259" key="9">
    <source>
        <dbReference type="PROSITE" id="PS51160"/>
    </source>
</evidence>
<evidence type="ECO:0000256" key="2">
    <source>
        <dbReference type="ARBA" id="ARBA00012150"/>
    </source>
</evidence>
<evidence type="ECO:0000256" key="5">
    <source>
        <dbReference type="PROSITE-ProRule" id="PRU00520"/>
    </source>
</evidence>
<comment type="similarity">
    <text evidence="1 7">Belongs to the acylphosphatase family.</text>
</comment>
<dbReference type="InterPro" id="IPR036046">
    <property type="entry name" value="Acylphosphatase-like_dom_sf"/>
</dbReference>
<dbReference type="EMBL" id="JABJWZ010000073">
    <property type="protein sequence ID" value="MBB1253841.1"/>
    <property type="molecule type" value="Genomic_DNA"/>
</dbReference>
<comment type="catalytic activity">
    <reaction evidence="4 5 6">
        <text>an acyl phosphate + H2O = a carboxylate + phosphate + H(+)</text>
        <dbReference type="Rhea" id="RHEA:14965"/>
        <dbReference type="ChEBI" id="CHEBI:15377"/>
        <dbReference type="ChEBI" id="CHEBI:15378"/>
        <dbReference type="ChEBI" id="CHEBI:29067"/>
        <dbReference type="ChEBI" id="CHEBI:43474"/>
        <dbReference type="ChEBI" id="CHEBI:59918"/>
        <dbReference type="EC" id="3.6.1.7"/>
    </reaction>
</comment>
<dbReference type="PROSITE" id="PS00151">
    <property type="entry name" value="ACYLPHOSPHATASE_2"/>
    <property type="match status" value="1"/>
</dbReference>
<dbReference type="PROSITE" id="PS00150">
    <property type="entry name" value="ACYLPHOSPHATASE_1"/>
    <property type="match status" value="1"/>
</dbReference>
<reference evidence="10" key="2">
    <citation type="journal article" name="Syst. Appl. Microbiol.">
        <title>Streptomyces alkaliterrae sp. nov., isolated from an alkaline soil, and emended descriptions of Streptomyces alkaliphilus, Streptomyces calidiresistens and Streptomyces durbertensis.</title>
        <authorList>
            <person name="Swiecimska M."/>
            <person name="Golinska P."/>
            <person name="Nouioui I."/>
            <person name="Wypij M."/>
            <person name="Rai M."/>
            <person name="Sangal V."/>
            <person name="Goodfellow M."/>
        </authorList>
    </citation>
    <scope>NUCLEOTIDE SEQUENCE</scope>
    <source>
        <strain evidence="10">OF3</strain>
        <strain evidence="11">OF8</strain>
    </source>
</reference>
<evidence type="ECO:0000256" key="8">
    <source>
        <dbReference type="SAM" id="MobiDB-lite"/>
    </source>
</evidence>
<dbReference type="Pfam" id="PF00708">
    <property type="entry name" value="Acylphosphatase"/>
    <property type="match status" value="1"/>
</dbReference>
<feature type="active site" evidence="5">
    <location>
        <position position="36"/>
    </location>
</feature>
<dbReference type="Proteomes" id="UP000517765">
    <property type="component" value="Unassembled WGS sequence"/>
</dbReference>
<keyword evidence="5 6" id="KW-0378">Hydrolase</keyword>
<comment type="caution">
    <text evidence="10">The sequence shown here is derived from an EMBL/GenBank/DDBJ whole genome shotgun (WGS) entry which is preliminary data.</text>
</comment>
<gene>
    <name evidence="10" type="ORF">H3146_10770</name>
    <name evidence="11" type="ORF">H3147_15420</name>
</gene>
<evidence type="ECO:0000313" key="10">
    <source>
        <dbReference type="EMBL" id="MBB1253841.1"/>
    </source>
</evidence>
<sequence>MVCKRVIVSGVVQGVFFRDSCRAEAAAQGVAGWVRNLPDGTVEAVFEGTPEAVERMVAWARVGPPAASVNGVAVRDEEPGGRGGFEVRPTP</sequence>
<dbReference type="PANTHER" id="PTHR47268:SF4">
    <property type="entry name" value="ACYLPHOSPHATASE"/>
    <property type="match status" value="1"/>
</dbReference>
<dbReference type="GO" id="GO:0003998">
    <property type="term" value="F:acylphosphatase activity"/>
    <property type="evidence" value="ECO:0007669"/>
    <property type="project" value="UniProtKB-EC"/>
</dbReference>
<dbReference type="PROSITE" id="PS51160">
    <property type="entry name" value="ACYLPHOSPHATASE_3"/>
    <property type="match status" value="1"/>
</dbReference>
<dbReference type="InterPro" id="IPR001792">
    <property type="entry name" value="Acylphosphatase-like_dom"/>
</dbReference>
<feature type="domain" description="Acylphosphatase-like" evidence="9">
    <location>
        <begin position="3"/>
        <end position="89"/>
    </location>
</feature>
<name>A0A7W3ZMS9_9ACTN</name>
<dbReference type="AlphaFoldDB" id="A0A7W3ZMS9"/>
<protein>
    <recommendedName>
        <fullName evidence="3 5">Acylphosphatase</fullName>
        <ecNumber evidence="2 5">3.6.1.7</ecNumber>
    </recommendedName>
</protein>
<evidence type="ECO:0000313" key="12">
    <source>
        <dbReference type="Proteomes" id="UP000517765"/>
    </source>
</evidence>